<gene>
    <name evidence="2" type="ORF">D3875_21325</name>
</gene>
<dbReference type="Pfam" id="PF00753">
    <property type="entry name" value="Lactamase_B"/>
    <property type="match status" value="1"/>
</dbReference>
<dbReference type="InterPro" id="IPR001279">
    <property type="entry name" value="Metallo-B-lactamas"/>
</dbReference>
<reference evidence="2 3" key="1">
    <citation type="submission" date="2018-09" db="EMBL/GenBank/DDBJ databases">
        <authorList>
            <person name="Zhu H."/>
        </authorList>
    </citation>
    <scope>NUCLEOTIDE SEQUENCE [LARGE SCALE GENOMIC DNA]</scope>
    <source>
        <strain evidence="2 3">K2S05-167</strain>
    </source>
</reference>
<dbReference type="EMBL" id="QYUJ01000030">
    <property type="protein sequence ID" value="RJF69154.1"/>
    <property type="molecule type" value="Genomic_DNA"/>
</dbReference>
<dbReference type="GO" id="GO:0016787">
    <property type="term" value="F:hydrolase activity"/>
    <property type="evidence" value="ECO:0007669"/>
    <property type="project" value="UniProtKB-KW"/>
</dbReference>
<dbReference type="RefSeq" id="WP_119767003.1">
    <property type="nucleotide sequence ID" value="NZ_QYUJ01000030.1"/>
</dbReference>
<dbReference type="Gene3D" id="3.60.15.10">
    <property type="entry name" value="Ribonuclease Z/Hydroxyacylglutathione hydrolase-like"/>
    <property type="match status" value="1"/>
</dbReference>
<evidence type="ECO:0000313" key="2">
    <source>
        <dbReference type="EMBL" id="RJF69154.1"/>
    </source>
</evidence>
<feature type="domain" description="Metallo-beta-lactamase" evidence="1">
    <location>
        <begin position="64"/>
        <end position="101"/>
    </location>
</feature>
<keyword evidence="2" id="KW-0378">Hydrolase</keyword>
<protein>
    <submittedName>
        <fullName evidence="2">MBL fold metallo-hydrolase</fullName>
    </submittedName>
</protein>
<accession>A0A418V0A9</accession>
<dbReference type="AlphaFoldDB" id="A0A418V0A9"/>
<proteinExistence type="predicted"/>
<keyword evidence="3" id="KW-1185">Reference proteome</keyword>
<dbReference type="InterPro" id="IPR036866">
    <property type="entry name" value="RibonucZ/Hydroxyglut_hydro"/>
</dbReference>
<name>A0A418V0A9_9DEIO</name>
<dbReference type="SUPFAM" id="SSF56281">
    <property type="entry name" value="Metallo-hydrolase/oxidoreductase"/>
    <property type="match status" value="1"/>
</dbReference>
<dbReference type="OrthoDB" id="9761531at2"/>
<evidence type="ECO:0000259" key="1">
    <source>
        <dbReference type="Pfam" id="PF00753"/>
    </source>
</evidence>
<organism evidence="2 3">
    <name type="scientific">Deinococcus cavernae</name>
    <dbReference type="NCBI Taxonomy" id="2320857"/>
    <lineage>
        <taxon>Bacteria</taxon>
        <taxon>Thermotogati</taxon>
        <taxon>Deinococcota</taxon>
        <taxon>Deinococci</taxon>
        <taxon>Deinococcales</taxon>
        <taxon>Deinococcaceae</taxon>
        <taxon>Deinococcus</taxon>
    </lineage>
</organism>
<comment type="caution">
    <text evidence="2">The sequence shown here is derived from an EMBL/GenBank/DDBJ whole genome shotgun (WGS) entry which is preliminary data.</text>
</comment>
<dbReference type="Proteomes" id="UP000286287">
    <property type="component" value="Unassembled WGS sequence"/>
</dbReference>
<evidence type="ECO:0000313" key="3">
    <source>
        <dbReference type="Proteomes" id="UP000286287"/>
    </source>
</evidence>
<sequence>MASNLNAPLYLPRSPICHLAWIVAFLQVCKIEVGPVLRCTVCLSCASKFAAGFAIRLAPETGARSAGLAQLGLKFSDVQRVMVTHHHPDHYGMAGLLEEAGAEIFVLDIEAESGLAYWRDWDAWLPKLLAQMHANGLPPEYLISD</sequence>